<dbReference type="AlphaFoldDB" id="A0A2I2L1B9"/>
<reference evidence="1 2" key="1">
    <citation type="submission" date="2017-06" db="EMBL/GenBank/DDBJ databases">
        <authorList>
            <person name="Kim H.J."/>
            <person name="Triplett B.A."/>
        </authorList>
    </citation>
    <scope>NUCLEOTIDE SEQUENCE [LARGE SCALE GENOMIC DNA]</scope>
    <source>
        <strain evidence="1">FRACA_ARgP5</strain>
    </source>
</reference>
<sequence>MGAGYSAGNGSLVHSAAFERQTTAALAVHSIADRPGRPTSSRGARR</sequence>
<organism evidence="1 2">
    <name type="scientific">Frankia canadensis</name>
    <dbReference type="NCBI Taxonomy" id="1836972"/>
    <lineage>
        <taxon>Bacteria</taxon>
        <taxon>Bacillati</taxon>
        <taxon>Actinomycetota</taxon>
        <taxon>Actinomycetes</taxon>
        <taxon>Frankiales</taxon>
        <taxon>Frankiaceae</taxon>
        <taxon>Frankia</taxon>
    </lineage>
</organism>
<evidence type="ECO:0000313" key="1">
    <source>
        <dbReference type="EMBL" id="SNQ51710.1"/>
    </source>
</evidence>
<gene>
    <name evidence="1" type="ORF">FRACA_80010</name>
</gene>
<evidence type="ECO:0000313" key="2">
    <source>
        <dbReference type="Proteomes" id="UP000234331"/>
    </source>
</evidence>
<dbReference type="EMBL" id="FZMO01000547">
    <property type="protein sequence ID" value="SNQ51710.1"/>
    <property type="molecule type" value="Genomic_DNA"/>
</dbReference>
<keyword evidence="2" id="KW-1185">Reference proteome</keyword>
<dbReference type="Proteomes" id="UP000234331">
    <property type="component" value="Unassembled WGS sequence"/>
</dbReference>
<name>A0A2I2L1B9_9ACTN</name>
<protein>
    <submittedName>
        <fullName evidence="1">Uncharacterized protein</fullName>
    </submittedName>
</protein>
<accession>A0A2I2L1B9</accession>
<proteinExistence type="predicted"/>